<protein>
    <recommendedName>
        <fullName evidence="11">Cation-transporting P-type ATPase N-terminal domain-containing protein</fullName>
    </recommendedName>
</protein>
<dbReference type="InterPro" id="IPR059000">
    <property type="entry name" value="ATPase_P-type_domA"/>
</dbReference>
<dbReference type="SUPFAM" id="SSF81665">
    <property type="entry name" value="Calcium ATPase, transmembrane domain M"/>
    <property type="match status" value="1"/>
</dbReference>
<keyword evidence="3 10" id="KW-0812">Transmembrane</keyword>
<evidence type="ECO:0000313" key="12">
    <source>
        <dbReference type="EMBL" id="OGG38044.1"/>
    </source>
</evidence>
<dbReference type="GO" id="GO:0012505">
    <property type="term" value="C:endomembrane system"/>
    <property type="evidence" value="ECO:0007669"/>
    <property type="project" value="UniProtKB-SubCell"/>
</dbReference>
<gene>
    <name evidence="12" type="ORF">A2127_00575</name>
</gene>
<keyword evidence="9 10" id="KW-0472">Membrane</keyword>
<evidence type="ECO:0000256" key="2">
    <source>
        <dbReference type="ARBA" id="ARBA00022553"/>
    </source>
</evidence>
<dbReference type="InterPro" id="IPR008250">
    <property type="entry name" value="ATPase_P-typ_transduc_dom_A_sf"/>
</dbReference>
<dbReference type="Pfam" id="PF00690">
    <property type="entry name" value="Cation_ATPase_N"/>
    <property type="match status" value="1"/>
</dbReference>
<keyword evidence="2" id="KW-0597">Phosphoprotein</keyword>
<dbReference type="InterPro" id="IPR036412">
    <property type="entry name" value="HAD-like_sf"/>
</dbReference>
<feature type="transmembrane region" description="Helical" evidence="10">
    <location>
        <begin position="858"/>
        <end position="878"/>
    </location>
</feature>
<dbReference type="EMBL" id="MFKI01000030">
    <property type="protein sequence ID" value="OGG38044.1"/>
    <property type="molecule type" value="Genomic_DNA"/>
</dbReference>
<dbReference type="Pfam" id="PF00689">
    <property type="entry name" value="Cation_ATPase_C"/>
    <property type="match status" value="1"/>
</dbReference>
<dbReference type="AlphaFoldDB" id="A0A1F6BM91"/>
<dbReference type="InterPro" id="IPR001757">
    <property type="entry name" value="P_typ_ATPase"/>
</dbReference>
<dbReference type="InterPro" id="IPR023214">
    <property type="entry name" value="HAD_sf"/>
</dbReference>
<feature type="domain" description="Cation-transporting P-type ATPase N-terminal" evidence="11">
    <location>
        <begin position="3"/>
        <end position="76"/>
    </location>
</feature>
<comment type="caution">
    <text evidence="12">The sequence shown here is derived from an EMBL/GenBank/DDBJ whole genome shotgun (WGS) entry which is preliminary data.</text>
</comment>
<evidence type="ECO:0000256" key="8">
    <source>
        <dbReference type="ARBA" id="ARBA00022989"/>
    </source>
</evidence>
<evidence type="ECO:0000256" key="10">
    <source>
        <dbReference type="SAM" id="Phobius"/>
    </source>
</evidence>
<dbReference type="SFLD" id="SFLDG00002">
    <property type="entry name" value="C1.7:_P-type_atpase_like"/>
    <property type="match status" value="1"/>
</dbReference>
<keyword evidence="7" id="KW-1278">Translocase</keyword>
<dbReference type="InterPro" id="IPR023298">
    <property type="entry name" value="ATPase_P-typ_TM_dom_sf"/>
</dbReference>
<dbReference type="GO" id="GO:0016020">
    <property type="term" value="C:membrane"/>
    <property type="evidence" value="ECO:0007669"/>
    <property type="project" value="InterPro"/>
</dbReference>
<dbReference type="PROSITE" id="PS00154">
    <property type="entry name" value="ATPASE_E1_E2"/>
    <property type="match status" value="1"/>
</dbReference>
<dbReference type="GO" id="GO:0016887">
    <property type="term" value="F:ATP hydrolysis activity"/>
    <property type="evidence" value="ECO:0007669"/>
    <property type="project" value="InterPro"/>
</dbReference>
<dbReference type="InterPro" id="IPR006068">
    <property type="entry name" value="ATPase_P-typ_cation-transptr_C"/>
</dbReference>
<name>A0A1F6BM91_9BACT</name>
<feature type="transmembrane region" description="Helical" evidence="10">
    <location>
        <begin position="240"/>
        <end position="264"/>
    </location>
</feature>
<dbReference type="SFLD" id="SFLDS00003">
    <property type="entry name" value="Haloacid_Dehalogenase"/>
    <property type="match status" value="1"/>
</dbReference>
<dbReference type="InterPro" id="IPR044492">
    <property type="entry name" value="P_typ_ATPase_HD_dom"/>
</dbReference>
<dbReference type="FunFam" id="2.70.150.10:FF:000160">
    <property type="entry name" value="Sarcoplasmic/endoplasmic reticulum calcium ATPase 1"/>
    <property type="match status" value="1"/>
</dbReference>
<dbReference type="SUPFAM" id="SSF56784">
    <property type="entry name" value="HAD-like"/>
    <property type="match status" value="1"/>
</dbReference>
<keyword evidence="6" id="KW-0460">Magnesium</keyword>
<dbReference type="PRINTS" id="PR00120">
    <property type="entry name" value="HATPASE"/>
</dbReference>
<evidence type="ECO:0000256" key="5">
    <source>
        <dbReference type="ARBA" id="ARBA00022840"/>
    </source>
</evidence>
<dbReference type="SMART" id="SM00831">
    <property type="entry name" value="Cation_ATPase_N"/>
    <property type="match status" value="1"/>
</dbReference>
<keyword evidence="5" id="KW-0067">ATP-binding</keyword>
<keyword evidence="4" id="KW-0547">Nucleotide-binding</keyword>
<evidence type="ECO:0000256" key="4">
    <source>
        <dbReference type="ARBA" id="ARBA00022741"/>
    </source>
</evidence>
<dbReference type="Gene3D" id="3.40.50.1000">
    <property type="entry name" value="HAD superfamily/HAD-like"/>
    <property type="match status" value="1"/>
</dbReference>
<feature type="transmembrane region" description="Helical" evidence="10">
    <location>
        <begin position="760"/>
        <end position="784"/>
    </location>
</feature>
<keyword evidence="8 10" id="KW-1133">Transmembrane helix</keyword>
<dbReference type="FunFam" id="3.40.50.1000:FF:000083">
    <property type="entry name" value="Sodium/potassium-transporting ATPase subunit alpha"/>
    <property type="match status" value="1"/>
</dbReference>
<organism evidence="12 13">
    <name type="scientific">Candidatus Jorgensenbacteria bacterium GWC1_48_12</name>
    <dbReference type="NCBI Taxonomy" id="1798469"/>
    <lineage>
        <taxon>Bacteria</taxon>
        <taxon>Candidatus Joergenseniibacteriota</taxon>
    </lineage>
</organism>
<feature type="transmembrane region" description="Helical" evidence="10">
    <location>
        <begin position="827"/>
        <end position="846"/>
    </location>
</feature>
<dbReference type="SFLD" id="SFLDF00027">
    <property type="entry name" value="p-type_atpase"/>
    <property type="match status" value="1"/>
</dbReference>
<dbReference type="InterPro" id="IPR023299">
    <property type="entry name" value="ATPase_P-typ_cyto_dom_N"/>
</dbReference>
<evidence type="ECO:0000256" key="7">
    <source>
        <dbReference type="ARBA" id="ARBA00022967"/>
    </source>
</evidence>
<dbReference type="Proteomes" id="UP000179324">
    <property type="component" value="Unassembled WGS sequence"/>
</dbReference>
<dbReference type="PRINTS" id="PR00119">
    <property type="entry name" value="CATATPASE"/>
</dbReference>
<dbReference type="GO" id="GO:0005524">
    <property type="term" value="F:ATP binding"/>
    <property type="evidence" value="ECO:0007669"/>
    <property type="project" value="UniProtKB-KW"/>
</dbReference>
<comment type="subcellular location">
    <subcellularLocation>
        <location evidence="1">Endomembrane system</location>
        <topology evidence="1">Multi-pass membrane protein</topology>
    </subcellularLocation>
</comment>
<dbReference type="NCBIfam" id="TIGR01494">
    <property type="entry name" value="ATPase_P-type"/>
    <property type="match status" value="2"/>
</dbReference>
<reference evidence="12 13" key="1">
    <citation type="journal article" date="2016" name="Nat. Commun.">
        <title>Thousands of microbial genomes shed light on interconnected biogeochemical processes in an aquifer system.</title>
        <authorList>
            <person name="Anantharaman K."/>
            <person name="Brown C.T."/>
            <person name="Hug L.A."/>
            <person name="Sharon I."/>
            <person name="Castelle C.J."/>
            <person name="Probst A.J."/>
            <person name="Thomas B.C."/>
            <person name="Singh A."/>
            <person name="Wilkins M.J."/>
            <person name="Karaoz U."/>
            <person name="Brodie E.L."/>
            <person name="Williams K.H."/>
            <person name="Hubbard S.S."/>
            <person name="Banfield J.F."/>
        </authorList>
    </citation>
    <scope>NUCLEOTIDE SEQUENCE [LARGE SCALE GENOMIC DNA]</scope>
</reference>
<dbReference type="InterPro" id="IPR004014">
    <property type="entry name" value="ATPase_P-typ_cation-transptr_N"/>
</dbReference>
<evidence type="ECO:0000256" key="9">
    <source>
        <dbReference type="ARBA" id="ARBA00023136"/>
    </source>
</evidence>
<dbReference type="InterPro" id="IPR018303">
    <property type="entry name" value="ATPase_P-typ_P_site"/>
</dbReference>
<dbReference type="Gene3D" id="1.20.1110.10">
    <property type="entry name" value="Calcium-transporting ATPase, transmembrane domain"/>
    <property type="match status" value="1"/>
</dbReference>
<evidence type="ECO:0000313" key="13">
    <source>
        <dbReference type="Proteomes" id="UP000179324"/>
    </source>
</evidence>
<dbReference type="SUPFAM" id="SSF81660">
    <property type="entry name" value="Metal cation-transporting ATPase, ATP-binding domain N"/>
    <property type="match status" value="1"/>
</dbReference>
<evidence type="ECO:0000259" key="11">
    <source>
        <dbReference type="SMART" id="SM00831"/>
    </source>
</evidence>
<accession>A0A1F6BM91</accession>
<feature type="transmembrane region" description="Helical" evidence="10">
    <location>
        <begin position="80"/>
        <end position="97"/>
    </location>
</feature>
<feature type="transmembrane region" description="Helical" evidence="10">
    <location>
        <begin position="270"/>
        <end position="299"/>
    </location>
</feature>
<proteinExistence type="predicted"/>
<evidence type="ECO:0000256" key="6">
    <source>
        <dbReference type="ARBA" id="ARBA00022842"/>
    </source>
</evidence>
<sequence>MDSFHIQSIEETLANLKTSLGGLSREEAVIRLQKSGLNRLPDKDGIRPLSIFIKQLESAFVYILLAAVVLSLLFGHLIDAYVIIAVVVFNILIGFFEEMKAENAIRKLKSFMVPFAKVYRDGELTRRPAEELVPGDVIAVGGGDRVPADARLIEEKNLQAEEASLTGESFPVLKSTKPLKKETPLADQNNMIWMGTAVIGGEGKAVVIATGEETAFGEIASSILEVKEEESHFTKKTRELAFTMGVIAFLGALLTFAIGFFIRHLGFLDIFLFSVASLISGIPEGLPAVLAVVLAVGAFRMAKKKAIIRRLPAVETLGVATVIATDKTGTITENSMMVRRVILPGGEEITVSGSGYNPTGSFLKDAEIILPLRDQKLSRLLRVAAVCNKGEILRVDGRFDIIGDPTEAALLVFAEKAGLKRQALLKETPLVDELVFNEERKYRAVLIEEKGKMIYAAGAFEKIVSLSDLKPQEQGKILYRAESMAAEGMRVLALAYKEANAKSVKLSEKDVKEMRFAGIVGIIDPPRAGVKEAIFKAKRAGLRVIMKTGDHKNTAVAIAKEIGLVPQEADPDKVAVTEDELLELLKFGEEQFEEAVRTVSVFARVTPKMKLRIVKTLQKQGETVAMTGDGVNDAPALRAADIGIAMGVIGTDVARETSKIVLADDNFATIVDAIEEGRIVFKNVRQTSFYLITTNVAENITIVTTLLLALPLPLLPIHLLWLNLISDGIPTVGLALERGGGGELEEAPRSAKEKILSKEIVPYLLSLALLMVLGTVLAFTYYLPQGIDKARTVAFTVMAFFQLWNVFNMRSLTQSIFKIGVFGNKFVVISLLLAVLVQVAVIHVPFFASAFRFEPLGILEWIIIVAITSSALGFGELYKFLKKI</sequence>
<evidence type="ECO:0000256" key="3">
    <source>
        <dbReference type="ARBA" id="ARBA00022692"/>
    </source>
</evidence>
<dbReference type="Pfam" id="PF13246">
    <property type="entry name" value="Cation_ATPase"/>
    <property type="match status" value="1"/>
</dbReference>
<dbReference type="PANTHER" id="PTHR42861">
    <property type="entry name" value="CALCIUM-TRANSPORTING ATPASE"/>
    <property type="match status" value="1"/>
</dbReference>
<evidence type="ECO:0000256" key="1">
    <source>
        <dbReference type="ARBA" id="ARBA00004127"/>
    </source>
</evidence>
<dbReference type="Pfam" id="PF00122">
    <property type="entry name" value="E1-E2_ATPase"/>
    <property type="match status" value="1"/>
</dbReference>
<feature type="transmembrane region" description="Helical" evidence="10">
    <location>
        <begin position="56"/>
        <end position="74"/>
    </location>
</feature>
<dbReference type="SUPFAM" id="SSF81653">
    <property type="entry name" value="Calcium ATPase, transduction domain A"/>
    <property type="match status" value="1"/>
</dbReference>
<dbReference type="Gene3D" id="2.70.150.10">
    <property type="entry name" value="Calcium-transporting ATPase, cytoplasmic transduction domain A"/>
    <property type="match status" value="1"/>
</dbReference>
<dbReference type="Gene3D" id="3.40.1110.10">
    <property type="entry name" value="Calcium-transporting ATPase, cytoplasmic domain N"/>
    <property type="match status" value="1"/>
</dbReference>